<dbReference type="GO" id="GO:0022857">
    <property type="term" value="F:transmembrane transporter activity"/>
    <property type="evidence" value="ECO:0007669"/>
    <property type="project" value="InterPro"/>
</dbReference>
<feature type="transmembrane region" description="Helical" evidence="6">
    <location>
        <begin position="148"/>
        <end position="169"/>
    </location>
</feature>
<feature type="transmembrane region" description="Helical" evidence="6">
    <location>
        <begin position="210"/>
        <end position="230"/>
    </location>
</feature>
<evidence type="ECO:0000313" key="8">
    <source>
        <dbReference type="EMBL" id="KAK1849994.1"/>
    </source>
</evidence>
<protein>
    <submittedName>
        <fullName evidence="8">Major facilitator superfamily transporter</fullName>
    </submittedName>
</protein>
<dbReference type="GO" id="GO:0005886">
    <property type="term" value="C:plasma membrane"/>
    <property type="evidence" value="ECO:0007669"/>
    <property type="project" value="TreeGrafter"/>
</dbReference>
<feature type="transmembrane region" description="Helical" evidence="6">
    <location>
        <begin position="270"/>
        <end position="292"/>
    </location>
</feature>
<dbReference type="AlphaFoldDB" id="A0AAD9AQK3"/>
<evidence type="ECO:0000256" key="4">
    <source>
        <dbReference type="ARBA" id="ARBA00023136"/>
    </source>
</evidence>
<dbReference type="EMBL" id="JAQOWY010000130">
    <property type="protein sequence ID" value="KAK1849994.1"/>
    <property type="molecule type" value="Genomic_DNA"/>
</dbReference>
<dbReference type="InterPro" id="IPR020846">
    <property type="entry name" value="MFS_dom"/>
</dbReference>
<dbReference type="PANTHER" id="PTHR23501">
    <property type="entry name" value="MAJOR FACILITATOR SUPERFAMILY"/>
    <property type="match status" value="1"/>
</dbReference>
<name>A0AAD9AQK3_9PEZI</name>
<feature type="region of interest" description="Disordered" evidence="5">
    <location>
        <begin position="1"/>
        <end position="35"/>
    </location>
</feature>
<feature type="transmembrane region" description="Helical" evidence="6">
    <location>
        <begin position="176"/>
        <end position="198"/>
    </location>
</feature>
<dbReference type="Gene3D" id="1.20.1720.10">
    <property type="entry name" value="Multidrug resistance protein D"/>
    <property type="match status" value="1"/>
</dbReference>
<keyword evidence="3 6" id="KW-1133">Transmembrane helix</keyword>
<evidence type="ECO:0000256" key="5">
    <source>
        <dbReference type="SAM" id="MobiDB-lite"/>
    </source>
</evidence>
<dbReference type="Proteomes" id="UP001243330">
    <property type="component" value="Unassembled WGS sequence"/>
</dbReference>
<dbReference type="Gene3D" id="1.20.1250.20">
    <property type="entry name" value="MFS general substrate transporter like domains"/>
    <property type="match status" value="1"/>
</dbReference>
<evidence type="ECO:0000256" key="2">
    <source>
        <dbReference type="ARBA" id="ARBA00022692"/>
    </source>
</evidence>
<feature type="domain" description="Major facilitator superfamily (MFS) profile" evidence="7">
    <location>
        <begin position="49"/>
        <end position="538"/>
    </location>
</feature>
<feature type="transmembrane region" description="Helical" evidence="6">
    <location>
        <begin position="313"/>
        <end position="333"/>
    </location>
</feature>
<dbReference type="InterPro" id="IPR036259">
    <property type="entry name" value="MFS_trans_sf"/>
</dbReference>
<dbReference type="SUPFAM" id="SSF103473">
    <property type="entry name" value="MFS general substrate transporter"/>
    <property type="match status" value="1"/>
</dbReference>
<feature type="transmembrane region" description="Helical" evidence="6">
    <location>
        <begin position="514"/>
        <end position="533"/>
    </location>
</feature>
<dbReference type="Pfam" id="PF07690">
    <property type="entry name" value="MFS_1"/>
    <property type="match status" value="1"/>
</dbReference>
<feature type="compositionally biased region" description="Polar residues" evidence="5">
    <location>
        <begin position="1"/>
        <end position="12"/>
    </location>
</feature>
<comment type="subcellular location">
    <subcellularLocation>
        <location evidence="1">Membrane</location>
        <topology evidence="1">Multi-pass membrane protein</topology>
    </subcellularLocation>
</comment>
<keyword evidence="4 6" id="KW-0472">Membrane</keyword>
<feature type="transmembrane region" description="Helical" evidence="6">
    <location>
        <begin position="378"/>
        <end position="397"/>
    </location>
</feature>
<evidence type="ECO:0000313" key="9">
    <source>
        <dbReference type="Proteomes" id="UP001243330"/>
    </source>
</evidence>
<feature type="transmembrane region" description="Helical" evidence="6">
    <location>
        <begin position="445"/>
        <end position="467"/>
    </location>
</feature>
<organism evidence="8 9">
    <name type="scientific">Colletotrichum chrysophilum</name>
    <dbReference type="NCBI Taxonomy" id="1836956"/>
    <lineage>
        <taxon>Eukaryota</taxon>
        <taxon>Fungi</taxon>
        <taxon>Dikarya</taxon>
        <taxon>Ascomycota</taxon>
        <taxon>Pezizomycotina</taxon>
        <taxon>Sordariomycetes</taxon>
        <taxon>Hypocreomycetidae</taxon>
        <taxon>Glomerellales</taxon>
        <taxon>Glomerellaceae</taxon>
        <taxon>Colletotrichum</taxon>
        <taxon>Colletotrichum gloeosporioides species complex</taxon>
    </lineage>
</organism>
<evidence type="ECO:0000256" key="6">
    <source>
        <dbReference type="SAM" id="Phobius"/>
    </source>
</evidence>
<evidence type="ECO:0000256" key="1">
    <source>
        <dbReference type="ARBA" id="ARBA00004141"/>
    </source>
</evidence>
<sequence length="569" mass="61569">MMLSIISKNSGSPREHVTSLDTSTTTTLTANEHQEQELEWKPGRAEYAVMATISVISLMVALDATILVPVLSRQDLALDLHGSATDAFWAGTSYLLPCAVFQPFIGSLSDIFGRKELLLVSLAFFTLGTLLCAPFARDFTILLAGRSLQGIGGGGIITMGQMIFADIVPLRLRPKYFSFVLGAWALGSVLGPLVGGLFVQKATWKWCFYINLPFCALGFIMVPLFVRLSAEKASFCSKLLRVDGIGGLLFIGGMTSFLIGISWAGVQFTWSSAATIAPIIVGAVAVSACLFWEKYGATEPFFRPSLFYSWSAVAVYFGAFCQGFLLFCGLYYIPFYFISVRFVTPTQSGLNLFPVTCLLLPGSVVVSVLTSRLGRFRWAIWSGWALATVGCGLLVLLDENTTTALWAIYFAIFGIGNGMILTSVNVGTQAISRIEDCGRAACMYAFMRTLGMSVGVAVGGTAFQNVMVNRLRELGLPETIAQNAEAFATELAGMASWDPVRLGALSAYVKGFQGVFWVMTATAASGFITSLVIRKHSMDKTLESRFTLEGTRNRKSEVPSVGSYVSEVV</sequence>
<reference evidence="8" key="1">
    <citation type="submission" date="2023-01" db="EMBL/GenBank/DDBJ databases">
        <title>Colletotrichum chrysophilum M932 genome sequence.</title>
        <authorList>
            <person name="Baroncelli R."/>
        </authorList>
    </citation>
    <scope>NUCLEOTIDE SEQUENCE</scope>
    <source>
        <strain evidence="8">M932</strain>
    </source>
</reference>
<feature type="transmembrane region" description="Helical" evidence="6">
    <location>
        <begin position="47"/>
        <end position="67"/>
    </location>
</feature>
<dbReference type="PANTHER" id="PTHR23501:SF94">
    <property type="entry name" value="MAJOR FACILITATOR SUPERFAMILY (MFS) PROFILE DOMAIN-CONTAINING PROTEIN"/>
    <property type="match status" value="1"/>
</dbReference>
<gene>
    <name evidence="8" type="ORF">CCHR01_07401</name>
</gene>
<accession>A0AAD9AQK3</accession>
<feature type="transmembrane region" description="Helical" evidence="6">
    <location>
        <begin position="353"/>
        <end position="371"/>
    </location>
</feature>
<feature type="compositionally biased region" description="Low complexity" evidence="5">
    <location>
        <begin position="19"/>
        <end position="29"/>
    </location>
</feature>
<feature type="transmembrane region" description="Helical" evidence="6">
    <location>
        <begin position="403"/>
        <end position="424"/>
    </location>
</feature>
<comment type="caution">
    <text evidence="8">The sequence shown here is derived from an EMBL/GenBank/DDBJ whole genome shotgun (WGS) entry which is preliminary data.</text>
</comment>
<evidence type="ECO:0000256" key="3">
    <source>
        <dbReference type="ARBA" id="ARBA00022989"/>
    </source>
</evidence>
<proteinExistence type="predicted"/>
<evidence type="ECO:0000259" key="7">
    <source>
        <dbReference type="PROSITE" id="PS50850"/>
    </source>
</evidence>
<dbReference type="InterPro" id="IPR011701">
    <property type="entry name" value="MFS"/>
</dbReference>
<keyword evidence="9" id="KW-1185">Reference proteome</keyword>
<dbReference type="FunFam" id="1.20.1720.10:FF:000018">
    <property type="entry name" value="Putative MFS multidrug transporter"/>
    <property type="match status" value="1"/>
</dbReference>
<dbReference type="PROSITE" id="PS50850">
    <property type="entry name" value="MFS"/>
    <property type="match status" value="1"/>
</dbReference>
<feature type="transmembrane region" description="Helical" evidence="6">
    <location>
        <begin position="242"/>
        <end position="264"/>
    </location>
</feature>
<feature type="transmembrane region" description="Helical" evidence="6">
    <location>
        <begin position="87"/>
        <end position="105"/>
    </location>
</feature>
<feature type="transmembrane region" description="Helical" evidence="6">
    <location>
        <begin position="117"/>
        <end position="136"/>
    </location>
</feature>
<keyword evidence="2 6" id="KW-0812">Transmembrane</keyword>